<evidence type="ECO:0000256" key="2">
    <source>
        <dbReference type="ARBA" id="ARBA00022840"/>
    </source>
</evidence>
<evidence type="ECO:0000259" key="6">
    <source>
        <dbReference type="PROSITE" id="PS50020"/>
    </source>
</evidence>
<dbReference type="SMART" id="SM00129">
    <property type="entry name" value="KISc"/>
    <property type="match status" value="1"/>
</dbReference>
<dbReference type="InterPro" id="IPR001202">
    <property type="entry name" value="WW_dom"/>
</dbReference>
<dbReference type="CDD" id="cd00201">
    <property type="entry name" value="WW"/>
    <property type="match status" value="1"/>
</dbReference>
<dbReference type="GO" id="GO:0005524">
    <property type="term" value="F:ATP binding"/>
    <property type="evidence" value="ECO:0007669"/>
    <property type="project" value="UniProtKB-UniRule"/>
</dbReference>
<feature type="compositionally biased region" description="Gly residues" evidence="5">
    <location>
        <begin position="229"/>
        <end position="241"/>
    </location>
</feature>
<keyword evidence="1 3" id="KW-0547">Nucleotide-binding</keyword>
<evidence type="ECO:0000313" key="8">
    <source>
        <dbReference type="EMBL" id="KAA0159623.1"/>
    </source>
</evidence>
<proteinExistence type="inferred from homology"/>
<feature type="domain" description="WW" evidence="6">
    <location>
        <begin position="853"/>
        <end position="887"/>
    </location>
</feature>
<keyword evidence="4" id="KW-0493">Microtubule</keyword>
<dbReference type="OrthoDB" id="3176171at2759"/>
<feature type="region of interest" description="Disordered" evidence="5">
    <location>
        <begin position="601"/>
        <end position="624"/>
    </location>
</feature>
<dbReference type="AlphaFoldDB" id="A0A5A8EHQ1"/>
<dbReference type="PROSITE" id="PS00411">
    <property type="entry name" value="KINESIN_MOTOR_1"/>
    <property type="match status" value="1"/>
</dbReference>
<evidence type="ECO:0000313" key="9">
    <source>
        <dbReference type="EMBL" id="KAA0177473.1"/>
    </source>
</evidence>
<feature type="region of interest" description="Disordered" evidence="5">
    <location>
        <begin position="1"/>
        <end position="24"/>
    </location>
</feature>
<dbReference type="Proteomes" id="UP000325113">
    <property type="component" value="Unassembled WGS sequence"/>
</dbReference>
<sequence>MSAAPRTPGKRVAPATPGTAVRSPGAETIQVVARVRPLLQSEKLDGDECAVQIRGSGDVLVSPSLAGAPATFRLDHVVPPEGGQEAMFRVVQPQLEQALSGFNTTVFAYGQTGTGKTHTMLGVDMWRLAETDSSAALAAAAARESGAPGAGMADAVSSGALQPGTPAYEGVVDRLMAYGGDYHPDWGLIPRAMAFLFRRLQASGAGGSGVFGPGGIGERSSGLMQGAAGAAGAGAAGGSAGREGATHSQHSSPGGFHGGGRQSRRTSLAGGAAGQGQGGAAPFSRRLPEGVKVTVTYLEIYNEKVYDLLCPDETPLMPAPGPRGAAGAGQRVGPASLDIVADPLRGVCVPDAVAVPVTNEAEVLALLWEGARNRVLASTDMNEHSSRSHTIWQVGIERTHRRSPGGSPMRHGSPSRGSSKTGRGSGGGAGSDDEDDEGGSGLVPGSTLGDAETVVSRSKVSLVDLAGSEKIRPHALDTLSGRRLTELTAINQSLSCLGNCVRALASRSRTHVPYRDSKLTRLLQDSLGGNCKTLFVVTISPASAHLEETMSTLHFADRAKRVEVHAERNETLDDASLARRFKAEAARLRRELVRTRGLVGRAAAGTAQPEPGSATASEVAELRAEAAAAHEEAARWREAAARAEEEATLARAARRRVIVAASAAAREAGDADEGGASRALRAGLAAADAAKEAADRRSKRLSELEDEVQKRAAALTRHFELMRALPLVGVPDKSASPARGASQAQTPSSRLALLEGQVQRLVGEVRAARGSFLSDVRRLQAAAAAAEQEAEAAAHQLSQAHASRAADEAAGASGRDGLAGRAGAEDETSALFGLSPEEKTEAAELLLARQAQEAARSQWTHHVDKRTQRSYWHNEGTGETQWQRPDGWETPGDAVRRAEMADVVAAHKEQQARLLDAVAEQLGEQLAAIAGEAGEGGELAEALQEEVRRYAEETGGALQRQVDVLAASLGLR</sequence>
<evidence type="ECO:0000256" key="4">
    <source>
        <dbReference type="RuleBase" id="RU000394"/>
    </source>
</evidence>
<organism evidence="9 10">
    <name type="scientific">Cafeteria roenbergensis</name>
    <name type="common">Marine flagellate</name>
    <dbReference type="NCBI Taxonomy" id="33653"/>
    <lineage>
        <taxon>Eukaryota</taxon>
        <taxon>Sar</taxon>
        <taxon>Stramenopiles</taxon>
        <taxon>Bigyra</taxon>
        <taxon>Opalozoa</taxon>
        <taxon>Bicosoecida</taxon>
        <taxon>Cafeteriaceae</taxon>
        <taxon>Cafeteria</taxon>
    </lineage>
</organism>
<dbReference type="InterPro" id="IPR001752">
    <property type="entry name" value="Kinesin_motor_dom"/>
</dbReference>
<dbReference type="Proteomes" id="UP000322899">
    <property type="component" value="Unassembled WGS sequence"/>
</dbReference>
<dbReference type="PROSITE" id="PS50020">
    <property type="entry name" value="WW_DOMAIN_2"/>
    <property type="match status" value="1"/>
</dbReference>
<dbReference type="CDD" id="cd00106">
    <property type="entry name" value="KISc"/>
    <property type="match status" value="1"/>
</dbReference>
<dbReference type="PRINTS" id="PR00380">
    <property type="entry name" value="KINESINHEAVY"/>
</dbReference>
<dbReference type="InterPro" id="IPR036020">
    <property type="entry name" value="WW_dom_sf"/>
</dbReference>
<reference evidence="10 11" key="1">
    <citation type="submission" date="2019-07" db="EMBL/GenBank/DDBJ databases">
        <title>Genomes of Cafeteria roenbergensis.</title>
        <authorList>
            <person name="Fischer M.G."/>
            <person name="Hackl T."/>
            <person name="Roman M."/>
        </authorList>
    </citation>
    <scope>NUCLEOTIDE SEQUENCE [LARGE SCALE GENOMIC DNA]</scope>
    <source>
        <strain evidence="8 11">Cflag</strain>
        <strain evidence="9 10">E4-10P</strain>
    </source>
</reference>
<evidence type="ECO:0000313" key="11">
    <source>
        <dbReference type="Proteomes" id="UP000325113"/>
    </source>
</evidence>
<dbReference type="GO" id="GO:0005737">
    <property type="term" value="C:cytoplasm"/>
    <property type="evidence" value="ECO:0007669"/>
    <property type="project" value="UniProtKB-SubCell"/>
</dbReference>
<evidence type="ECO:0000256" key="5">
    <source>
        <dbReference type="SAM" id="MobiDB-lite"/>
    </source>
</evidence>
<gene>
    <name evidence="9" type="ORF">FNF27_01250</name>
    <name evidence="8" type="ORF">FNF31_04699</name>
</gene>
<evidence type="ECO:0000259" key="7">
    <source>
        <dbReference type="PROSITE" id="PS50067"/>
    </source>
</evidence>
<feature type="region of interest" description="Disordered" evidence="5">
    <location>
        <begin position="792"/>
        <end position="831"/>
    </location>
</feature>
<evidence type="ECO:0000256" key="1">
    <source>
        <dbReference type="ARBA" id="ARBA00022741"/>
    </source>
</evidence>
<feature type="domain" description="Kinesin motor" evidence="7">
    <location>
        <begin position="28"/>
        <end position="562"/>
    </location>
</feature>
<accession>A0A5A8EHQ1</accession>
<dbReference type="EMBL" id="VLTM01000051">
    <property type="protein sequence ID" value="KAA0159623.1"/>
    <property type="molecule type" value="Genomic_DNA"/>
</dbReference>
<feature type="binding site" evidence="3">
    <location>
        <begin position="110"/>
        <end position="117"/>
    </location>
    <ligand>
        <name>ATP</name>
        <dbReference type="ChEBI" id="CHEBI:30616"/>
    </ligand>
</feature>
<evidence type="ECO:0000313" key="10">
    <source>
        <dbReference type="Proteomes" id="UP000322899"/>
    </source>
</evidence>
<keyword evidence="2 3" id="KW-0067">ATP-binding</keyword>
<dbReference type="InterPro" id="IPR019821">
    <property type="entry name" value="Kinesin_motor_CS"/>
</dbReference>
<dbReference type="InterPro" id="IPR027417">
    <property type="entry name" value="P-loop_NTPase"/>
</dbReference>
<dbReference type="GO" id="GO:0007018">
    <property type="term" value="P:microtubule-based movement"/>
    <property type="evidence" value="ECO:0007669"/>
    <property type="project" value="InterPro"/>
</dbReference>
<dbReference type="GO" id="GO:0008017">
    <property type="term" value="F:microtubule binding"/>
    <property type="evidence" value="ECO:0007669"/>
    <property type="project" value="InterPro"/>
</dbReference>
<dbReference type="GO" id="GO:0007052">
    <property type="term" value="P:mitotic spindle organization"/>
    <property type="evidence" value="ECO:0007669"/>
    <property type="project" value="TreeGrafter"/>
</dbReference>
<dbReference type="GO" id="GO:0051231">
    <property type="term" value="P:spindle elongation"/>
    <property type="evidence" value="ECO:0007669"/>
    <property type="project" value="TreeGrafter"/>
</dbReference>
<dbReference type="Gene3D" id="2.20.70.10">
    <property type="match status" value="1"/>
</dbReference>
<dbReference type="EMBL" id="VLTO01000004">
    <property type="protein sequence ID" value="KAA0177473.1"/>
    <property type="molecule type" value="Genomic_DNA"/>
</dbReference>
<comment type="similarity">
    <text evidence="3 4">Belongs to the TRAFAC class myosin-kinesin ATPase superfamily. Kinesin family.</text>
</comment>
<feature type="compositionally biased region" description="Low complexity" evidence="5">
    <location>
        <begin position="792"/>
        <end position="816"/>
    </location>
</feature>
<dbReference type="PANTHER" id="PTHR47969:SF29">
    <property type="entry name" value="KINESIN-LIKE PROTEIN"/>
    <property type="match status" value="1"/>
</dbReference>
<dbReference type="InterPro" id="IPR027640">
    <property type="entry name" value="Kinesin-like_fam"/>
</dbReference>
<dbReference type="GO" id="GO:0005874">
    <property type="term" value="C:microtubule"/>
    <property type="evidence" value="ECO:0007669"/>
    <property type="project" value="UniProtKB-KW"/>
</dbReference>
<dbReference type="PROSITE" id="PS01159">
    <property type="entry name" value="WW_DOMAIN_1"/>
    <property type="match status" value="1"/>
</dbReference>
<protein>
    <recommendedName>
        <fullName evidence="4">Kinesin-like protein</fullName>
    </recommendedName>
</protein>
<dbReference type="GO" id="GO:0003777">
    <property type="term" value="F:microtubule motor activity"/>
    <property type="evidence" value="ECO:0007669"/>
    <property type="project" value="InterPro"/>
</dbReference>
<feature type="region of interest" description="Disordered" evidence="5">
    <location>
        <begin position="228"/>
        <end position="284"/>
    </location>
</feature>
<evidence type="ECO:0000256" key="3">
    <source>
        <dbReference type="PROSITE-ProRule" id="PRU00283"/>
    </source>
</evidence>
<comment type="caution">
    <text evidence="9">The sequence shown here is derived from an EMBL/GenBank/DDBJ whole genome shotgun (WGS) entry which is preliminary data.</text>
</comment>
<name>A0A5A8EHQ1_CAFRO</name>
<keyword evidence="3 4" id="KW-0505">Motor protein</keyword>
<dbReference type="PROSITE" id="PS50067">
    <property type="entry name" value="KINESIN_MOTOR_2"/>
    <property type="match status" value="1"/>
</dbReference>
<dbReference type="SUPFAM" id="SSF51045">
    <property type="entry name" value="WW domain"/>
    <property type="match status" value="1"/>
</dbReference>
<dbReference type="SUPFAM" id="SSF52540">
    <property type="entry name" value="P-loop containing nucleoside triphosphate hydrolases"/>
    <property type="match status" value="1"/>
</dbReference>
<feature type="region of interest" description="Disordered" evidence="5">
    <location>
        <begin position="379"/>
        <end position="450"/>
    </location>
</feature>
<dbReference type="Pfam" id="PF00225">
    <property type="entry name" value="Kinesin"/>
    <property type="match status" value="3"/>
</dbReference>
<feature type="compositionally biased region" description="Low complexity" evidence="5">
    <location>
        <begin position="412"/>
        <end position="422"/>
    </location>
</feature>
<dbReference type="Gene3D" id="3.40.850.10">
    <property type="entry name" value="Kinesin motor domain"/>
    <property type="match status" value="1"/>
</dbReference>
<dbReference type="PANTHER" id="PTHR47969">
    <property type="entry name" value="CHROMOSOME-ASSOCIATED KINESIN KIF4A-RELATED"/>
    <property type="match status" value="1"/>
</dbReference>
<dbReference type="InterPro" id="IPR036961">
    <property type="entry name" value="Kinesin_motor_dom_sf"/>
</dbReference>
<dbReference type="GO" id="GO:0005875">
    <property type="term" value="C:microtubule associated complex"/>
    <property type="evidence" value="ECO:0007669"/>
    <property type="project" value="TreeGrafter"/>
</dbReference>